<evidence type="ECO:0000256" key="4">
    <source>
        <dbReference type="ARBA" id="ARBA00022960"/>
    </source>
</evidence>
<name>A0A255Z3H4_9PROT</name>
<reference evidence="12 13" key="1">
    <citation type="submission" date="2017-07" db="EMBL/GenBank/DDBJ databases">
        <title>Niveispirillum cyanobacteriorum sp. nov., isolated from cyanobacterial aggregates in a eutrophic lake.</title>
        <authorList>
            <person name="Cai H."/>
        </authorList>
    </citation>
    <scope>NUCLEOTIDE SEQUENCE [LARGE SCALE GENOMIC DNA]</scope>
    <source>
        <strain evidence="13">TH1-14</strain>
    </source>
</reference>
<dbReference type="OrthoDB" id="9816572at2"/>
<feature type="transmembrane region" description="Helical" evidence="10">
    <location>
        <begin position="274"/>
        <end position="292"/>
    </location>
</feature>
<dbReference type="RefSeq" id="WP_094455608.1">
    <property type="nucleotide sequence ID" value="NZ_NOXU01000026.1"/>
</dbReference>
<keyword evidence="4 10" id="KW-0133">Cell shape</keyword>
<dbReference type="InterPro" id="IPR051050">
    <property type="entry name" value="Lipid_II_flippase_MurJ/MviN"/>
</dbReference>
<dbReference type="NCBIfam" id="TIGR01695">
    <property type="entry name" value="murJ_mviN"/>
    <property type="match status" value="1"/>
</dbReference>
<keyword evidence="5 10" id="KW-0573">Peptidoglycan synthesis</keyword>
<feature type="transmembrane region" description="Helical" evidence="10">
    <location>
        <begin position="313"/>
        <end position="337"/>
    </location>
</feature>
<feature type="transmembrane region" description="Helical" evidence="10">
    <location>
        <begin position="88"/>
        <end position="114"/>
    </location>
</feature>
<dbReference type="EMBL" id="NOXU01000026">
    <property type="protein sequence ID" value="OYQ35220.1"/>
    <property type="molecule type" value="Genomic_DNA"/>
</dbReference>
<dbReference type="InterPro" id="IPR004268">
    <property type="entry name" value="MurJ"/>
</dbReference>
<evidence type="ECO:0000256" key="10">
    <source>
        <dbReference type="HAMAP-Rule" id="MF_02078"/>
    </source>
</evidence>
<evidence type="ECO:0000256" key="3">
    <source>
        <dbReference type="ARBA" id="ARBA00022692"/>
    </source>
</evidence>
<dbReference type="GO" id="GO:0005886">
    <property type="term" value="C:plasma membrane"/>
    <property type="evidence" value="ECO:0007669"/>
    <property type="project" value="UniProtKB-SubCell"/>
</dbReference>
<keyword evidence="10 11" id="KW-0813">Transport</keyword>
<organism evidence="12 13">
    <name type="scientific">Niveispirillum lacus</name>
    <dbReference type="NCBI Taxonomy" id="1981099"/>
    <lineage>
        <taxon>Bacteria</taxon>
        <taxon>Pseudomonadati</taxon>
        <taxon>Pseudomonadota</taxon>
        <taxon>Alphaproteobacteria</taxon>
        <taxon>Rhodospirillales</taxon>
        <taxon>Azospirillaceae</taxon>
        <taxon>Niveispirillum</taxon>
    </lineage>
</organism>
<feature type="transmembrane region" description="Helical" evidence="10">
    <location>
        <begin position="382"/>
        <end position="402"/>
    </location>
</feature>
<evidence type="ECO:0000313" key="13">
    <source>
        <dbReference type="Proteomes" id="UP000216998"/>
    </source>
</evidence>
<proteinExistence type="inferred from homology"/>
<evidence type="ECO:0000313" key="12">
    <source>
        <dbReference type="EMBL" id="OYQ35220.1"/>
    </source>
</evidence>
<keyword evidence="10 11" id="KW-0961">Cell wall biogenesis/degradation</keyword>
<comment type="function">
    <text evidence="8 10 11">Involved in peptidoglycan biosynthesis. Transports lipid-linked peptidoglycan precursors from the inner to the outer leaflet of the cytoplasmic membrane.</text>
</comment>
<evidence type="ECO:0000256" key="5">
    <source>
        <dbReference type="ARBA" id="ARBA00022984"/>
    </source>
</evidence>
<evidence type="ECO:0000256" key="8">
    <source>
        <dbReference type="ARBA" id="ARBA00060041"/>
    </source>
</evidence>
<accession>A0A255Z3H4</accession>
<feature type="transmembrane region" description="Helical" evidence="10">
    <location>
        <begin position="448"/>
        <end position="467"/>
    </location>
</feature>
<dbReference type="PRINTS" id="PR01806">
    <property type="entry name" value="VIRFACTRMVIN"/>
</dbReference>
<comment type="pathway">
    <text evidence="10">Cell wall biogenesis; peptidoglycan biosynthesis.</text>
</comment>
<evidence type="ECO:0000256" key="6">
    <source>
        <dbReference type="ARBA" id="ARBA00022989"/>
    </source>
</evidence>
<comment type="subcellular location">
    <subcellularLocation>
        <location evidence="10">Cell inner membrane</location>
        <topology evidence="10">Multi-pass membrane protein</topology>
    </subcellularLocation>
    <subcellularLocation>
        <location evidence="1">Cell membrane</location>
        <topology evidence="1">Multi-pass membrane protein</topology>
    </subcellularLocation>
</comment>
<evidence type="ECO:0000256" key="2">
    <source>
        <dbReference type="ARBA" id="ARBA00022475"/>
    </source>
</evidence>
<sequence>MSFARAIATVGGITMISRVLGFVRDMLAARFLGAGMEADAFFVAFRLPNLFRSLFAEGAFTAAFLPMFSGTLQKEGEAAAKGLAEEALSFMVAILMIFSIIMALAMPWVVSILATGFRDDPAQFTLAVTLSHITFPYLALISITALFGSILNAVGRFGPFAAAPVLLNIVQITGLLMAGPLGIGAHWMLAYGVPIAGLAQMVWMIIAAKRAGMGLRLRRPRLTPRVKKLFALLAPGILGAGVYQFNLLVGTNLASWLPTGSVSWLQYADRLNQLPMSVIGVAVGTALLPLLSRQMAAGDQDGVKASLSRGLEFAALFGLPATVALMTIPAPLVHVLFKGGAFTAADATATAAALQAFAIGIPAFIVAKILSSAYFAKQDTRGPVRIAIVVLIGNVLVSLALIEPLGHVGLALAPGLTAWLNVVLLAIGLRRRGLLSFDDRLKSRLWRMGLAVIGLGAASIGLTELLARWLFTGTAPERIGALALVILGASLTYFALCFLLRATRMAEIKAMLRRSSNTPPPAA</sequence>
<feature type="transmembrane region" description="Helical" evidence="10">
    <location>
        <begin position="161"/>
        <end position="183"/>
    </location>
</feature>
<feature type="transmembrane region" description="Helical" evidence="10">
    <location>
        <begin position="479"/>
        <end position="500"/>
    </location>
</feature>
<dbReference type="GO" id="GO:0071555">
    <property type="term" value="P:cell wall organization"/>
    <property type="evidence" value="ECO:0007669"/>
    <property type="project" value="UniProtKB-UniRule"/>
</dbReference>
<keyword evidence="6 10" id="KW-1133">Transmembrane helix</keyword>
<dbReference type="GO" id="GO:0009252">
    <property type="term" value="P:peptidoglycan biosynthetic process"/>
    <property type="evidence" value="ECO:0007669"/>
    <property type="project" value="UniProtKB-UniRule"/>
</dbReference>
<keyword evidence="13" id="KW-1185">Reference proteome</keyword>
<feature type="transmembrane region" description="Helical" evidence="10">
    <location>
        <begin position="134"/>
        <end position="154"/>
    </location>
</feature>
<evidence type="ECO:0000256" key="1">
    <source>
        <dbReference type="ARBA" id="ARBA00004651"/>
    </source>
</evidence>
<feature type="transmembrane region" description="Helical" evidence="10">
    <location>
        <begin position="349"/>
        <end position="370"/>
    </location>
</feature>
<gene>
    <name evidence="12" type="primary">mviN</name>
    <name evidence="10" type="synonym">murJ</name>
    <name evidence="12" type="ORF">CHU95_08290</name>
</gene>
<dbReference type="CDD" id="cd13123">
    <property type="entry name" value="MATE_MurJ_like"/>
    <property type="match status" value="1"/>
</dbReference>
<dbReference type="PANTHER" id="PTHR47019:SF1">
    <property type="entry name" value="LIPID II FLIPPASE MURJ"/>
    <property type="match status" value="1"/>
</dbReference>
<dbReference type="GO" id="GO:0034204">
    <property type="term" value="P:lipid translocation"/>
    <property type="evidence" value="ECO:0007669"/>
    <property type="project" value="TreeGrafter"/>
</dbReference>
<dbReference type="UniPathway" id="UPA00219"/>
<keyword evidence="10" id="KW-0997">Cell inner membrane</keyword>
<feature type="transmembrane region" description="Helical" evidence="10">
    <location>
        <begin position="229"/>
        <end position="254"/>
    </location>
</feature>
<comment type="similarity">
    <text evidence="9 10 11">Belongs to the MurJ/MviN family.</text>
</comment>
<dbReference type="Pfam" id="PF03023">
    <property type="entry name" value="MurJ"/>
    <property type="match status" value="1"/>
</dbReference>
<dbReference type="Proteomes" id="UP000216998">
    <property type="component" value="Unassembled WGS sequence"/>
</dbReference>
<dbReference type="AlphaFoldDB" id="A0A255Z3H4"/>
<keyword evidence="2 10" id="KW-1003">Cell membrane</keyword>
<dbReference type="PIRSF" id="PIRSF002869">
    <property type="entry name" value="MviN"/>
    <property type="match status" value="1"/>
</dbReference>
<dbReference type="PANTHER" id="PTHR47019">
    <property type="entry name" value="LIPID II FLIPPASE MURJ"/>
    <property type="match status" value="1"/>
</dbReference>
<feature type="transmembrane region" description="Helical" evidence="10">
    <location>
        <begin position="408"/>
        <end position="427"/>
    </location>
</feature>
<evidence type="ECO:0000256" key="11">
    <source>
        <dbReference type="PIRNR" id="PIRNR002869"/>
    </source>
</evidence>
<feature type="transmembrane region" description="Helical" evidence="10">
    <location>
        <begin position="189"/>
        <end position="208"/>
    </location>
</feature>
<keyword evidence="3 10" id="KW-0812">Transmembrane</keyword>
<dbReference type="HAMAP" id="MF_02078">
    <property type="entry name" value="MurJ_MviN"/>
    <property type="match status" value="1"/>
</dbReference>
<comment type="caution">
    <text evidence="12">The sequence shown here is derived from an EMBL/GenBank/DDBJ whole genome shotgun (WGS) entry which is preliminary data.</text>
</comment>
<keyword evidence="7 10" id="KW-0472">Membrane</keyword>
<evidence type="ECO:0000256" key="9">
    <source>
        <dbReference type="ARBA" id="ARBA00061532"/>
    </source>
</evidence>
<dbReference type="GO" id="GO:0008360">
    <property type="term" value="P:regulation of cell shape"/>
    <property type="evidence" value="ECO:0007669"/>
    <property type="project" value="UniProtKB-UniRule"/>
</dbReference>
<protein>
    <recommendedName>
        <fullName evidence="10">Probable lipid II flippase MurJ</fullName>
    </recommendedName>
</protein>
<dbReference type="GO" id="GO:0015648">
    <property type="term" value="F:lipid-linked peptidoglycan transporter activity"/>
    <property type="evidence" value="ECO:0007669"/>
    <property type="project" value="UniProtKB-UniRule"/>
</dbReference>
<evidence type="ECO:0000256" key="7">
    <source>
        <dbReference type="ARBA" id="ARBA00023136"/>
    </source>
</evidence>